<protein>
    <submittedName>
        <fullName evidence="2">Uncharacterized protein</fullName>
    </submittedName>
</protein>
<name>A0A4R0RD02_9APHY</name>
<dbReference type="EMBL" id="RWJN01000612">
    <property type="protein sequence ID" value="TCD60354.1"/>
    <property type="molecule type" value="Genomic_DNA"/>
</dbReference>
<accession>A0A4R0RD02</accession>
<comment type="caution">
    <text evidence="2">The sequence shown here is derived from an EMBL/GenBank/DDBJ whole genome shotgun (WGS) entry which is preliminary data.</text>
</comment>
<sequence length="315" mass="35720">MADGPAPGRILDNPYDKRCPDYTTDGYQAVRDIILAALPDVDPVTHLQDIWTAENTREKAAWDAQEEADRILRQQQQQQQQQPQGEPQPGPQPQPQLAQADQLHAAVAQQLPATSGLDIKIAKGKAIDSVTSTACPYARERLKNYKYIDIWYFSEEGIRLTTTTRGTAGCEGLGIVPSADGIQLRPTHDLKPSKFAIADEYLDWPTISQARHLFLQLIAELGWRPDIIQMFHEFFYKLDGHELGQTGSSGRATLAQYEATVRRKWHDLVERRQETFDLAEISATVMYQCERIVTKRIELARDQKEVERDTQVCFT</sequence>
<evidence type="ECO:0000256" key="1">
    <source>
        <dbReference type="SAM" id="MobiDB-lite"/>
    </source>
</evidence>
<dbReference type="OrthoDB" id="2672960at2759"/>
<keyword evidence="3" id="KW-1185">Reference proteome</keyword>
<dbReference type="Proteomes" id="UP000292702">
    <property type="component" value="Unassembled WGS sequence"/>
</dbReference>
<dbReference type="AlphaFoldDB" id="A0A4R0RD02"/>
<gene>
    <name evidence="2" type="ORF">EIP91_010322</name>
</gene>
<feature type="region of interest" description="Disordered" evidence="1">
    <location>
        <begin position="58"/>
        <end position="99"/>
    </location>
</feature>
<dbReference type="STRING" id="92696.A0A4R0RD02"/>
<feature type="compositionally biased region" description="Low complexity" evidence="1">
    <location>
        <begin position="74"/>
        <end position="85"/>
    </location>
</feature>
<evidence type="ECO:0000313" key="3">
    <source>
        <dbReference type="Proteomes" id="UP000292702"/>
    </source>
</evidence>
<feature type="compositionally biased region" description="Basic and acidic residues" evidence="1">
    <location>
        <begin position="58"/>
        <end position="72"/>
    </location>
</feature>
<reference evidence="2 3" key="1">
    <citation type="submission" date="2018-11" db="EMBL/GenBank/DDBJ databases">
        <title>Genome assembly of Steccherinum ochraceum LE-BIN_3174, the white-rot fungus of the Steccherinaceae family (The Residual Polyporoid clade, Polyporales, Basidiomycota).</title>
        <authorList>
            <person name="Fedorova T.V."/>
            <person name="Glazunova O.A."/>
            <person name="Landesman E.O."/>
            <person name="Moiseenko K.V."/>
            <person name="Psurtseva N.V."/>
            <person name="Savinova O.S."/>
            <person name="Shakhova N.V."/>
            <person name="Tyazhelova T.V."/>
            <person name="Vasina D.V."/>
        </authorList>
    </citation>
    <scope>NUCLEOTIDE SEQUENCE [LARGE SCALE GENOMIC DNA]</scope>
    <source>
        <strain evidence="2 3">LE-BIN_3174</strain>
    </source>
</reference>
<organism evidence="2 3">
    <name type="scientific">Steccherinum ochraceum</name>
    <dbReference type="NCBI Taxonomy" id="92696"/>
    <lineage>
        <taxon>Eukaryota</taxon>
        <taxon>Fungi</taxon>
        <taxon>Dikarya</taxon>
        <taxon>Basidiomycota</taxon>
        <taxon>Agaricomycotina</taxon>
        <taxon>Agaricomycetes</taxon>
        <taxon>Polyporales</taxon>
        <taxon>Steccherinaceae</taxon>
        <taxon>Steccherinum</taxon>
    </lineage>
</organism>
<evidence type="ECO:0000313" key="2">
    <source>
        <dbReference type="EMBL" id="TCD60354.1"/>
    </source>
</evidence>
<proteinExistence type="predicted"/>